<gene>
    <name evidence="1" type="ORF">EDS130_LOCUS37567</name>
</gene>
<dbReference type="InterPro" id="IPR027417">
    <property type="entry name" value="P-loop_NTPase"/>
</dbReference>
<dbReference type="Proteomes" id="UP000663852">
    <property type="component" value="Unassembled WGS sequence"/>
</dbReference>
<dbReference type="Gene3D" id="3.40.50.300">
    <property type="entry name" value="P-loop containing nucleotide triphosphate hydrolases"/>
    <property type="match status" value="1"/>
</dbReference>
<evidence type="ECO:0000313" key="1">
    <source>
        <dbReference type="EMBL" id="CAF1422139.1"/>
    </source>
</evidence>
<dbReference type="EMBL" id="CAJNOJ010000373">
    <property type="protein sequence ID" value="CAF1422139.1"/>
    <property type="molecule type" value="Genomic_DNA"/>
</dbReference>
<sequence>MASSNVSQYQYSDIQTVLVDKLTEWHKHFPDDSTKPIHVLPVVRHDDPDLFQSSLENESNEHNGERIILIPYYFGNSHCTGILLEFNADGSINRAEYTDPVKGTIPNKLQSQFKEVYSESTLQVKDLPQQHDAMNSAAITIESLLAGVNVDLSKITPVTSITSSTNNIPNEGNGNELYPRLDSLEHNLESHNLQNTGGLQIGIQNEGFDDRGARRSYIENLRTDCNSMPPCAEKIILELLIHFNEKQLEGASSLTRDSKIELLQKLREQMIREQFFSEWAQTRFQELNIIIENSNDSSVVACLSKLLTRIRPLHVQEMQRLVLKANQAADLIRNQDILLLLGETGSGKSTMIQFLAGCRMTQKKEKILD</sequence>
<name>A0A815MB51_ADIRI</name>
<dbReference type="SUPFAM" id="SSF52540">
    <property type="entry name" value="P-loop containing nucleoside triphosphate hydrolases"/>
    <property type="match status" value="1"/>
</dbReference>
<comment type="caution">
    <text evidence="1">The sequence shown here is derived from an EMBL/GenBank/DDBJ whole genome shotgun (WGS) entry which is preliminary data.</text>
</comment>
<accession>A0A815MB51</accession>
<dbReference type="PROSITE" id="PS00675">
    <property type="entry name" value="SIGMA54_INTERACT_1"/>
    <property type="match status" value="1"/>
</dbReference>
<evidence type="ECO:0000313" key="2">
    <source>
        <dbReference type="Proteomes" id="UP000663852"/>
    </source>
</evidence>
<organism evidence="1 2">
    <name type="scientific">Adineta ricciae</name>
    <name type="common">Rotifer</name>
    <dbReference type="NCBI Taxonomy" id="249248"/>
    <lineage>
        <taxon>Eukaryota</taxon>
        <taxon>Metazoa</taxon>
        <taxon>Spiralia</taxon>
        <taxon>Gnathifera</taxon>
        <taxon>Rotifera</taxon>
        <taxon>Eurotatoria</taxon>
        <taxon>Bdelloidea</taxon>
        <taxon>Adinetida</taxon>
        <taxon>Adinetidae</taxon>
        <taxon>Adineta</taxon>
    </lineage>
</organism>
<proteinExistence type="predicted"/>
<protein>
    <submittedName>
        <fullName evidence="1">Uncharacterized protein</fullName>
    </submittedName>
</protein>
<dbReference type="OrthoDB" id="2386367at2759"/>
<dbReference type="InterPro" id="IPR025662">
    <property type="entry name" value="Sigma_54_int_dom_ATP-bd_1"/>
</dbReference>
<reference evidence="1" key="1">
    <citation type="submission" date="2021-02" db="EMBL/GenBank/DDBJ databases">
        <authorList>
            <person name="Nowell W R."/>
        </authorList>
    </citation>
    <scope>NUCLEOTIDE SEQUENCE</scope>
</reference>
<dbReference type="AlphaFoldDB" id="A0A815MB51"/>